<gene>
    <name evidence="1" type="ORF">LXN57_33935</name>
</gene>
<proteinExistence type="predicted"/>
<dbReference type="Proteomes" id="UP001523216">
    <property type="component" value="Unassembled WGS sequence"/>
</dbReference>
<sequence length="207" mass="21512">MSTGIPGWVPVEHRWFGLDRRQMKPALFVLVVALLLIYGWPALNAIVPWDNPTKAGDVLDLGDGATAVPPVGWQLEDGALVSDRTGVSATNDDVKLVKAGATIQMTGAAFNGTAAQFLDQVISSEDPDAGISDTPTTFTTTSGLVGVVRSASGTGGDELLAAFKMSRTEPAAAPALLVEVAAVPGEFQQVSSEVDTFLRSITSGANE</sequence>
<reference evidence="1 2" key="1">
    <citation type="submission" date="2022-06" db="EMBL/GenBank/DDBJ databases">
        <title>Actinoplanes abujensis sp. nov., isolated from Nigerian arid soil.</title>
        <authorList>
            <person name="Ding P."/>
        </authorList>
    </citation>
    <scope>NUCLEOTIDE SEQUENCE [LARGE SCALE GENOMIC DNA]</scope>
    <source>
        <strain evidence="2">TRM88002</strain>
    </source>
</reference>
<organism evidence="1 2">
    <name type="scientific">Paractinoplanes hotanensis</name>
    <dbReference type="NCBI Taxonomy" id="2906497"/>
    <lineage>
        <taxon>Bacteria</taxon>
        <taxon>Bacillati</taxon>
        <taxon>Actinomycetota</taxon>
        <taxon>Actinomycetes</taxon>
        <taxon>Micromonosporales</taxon>
        <taxon>Micromonosporaceae</taxon>
        <taxon>Paractinoplanes</taxon>
    </lineage>
</organism>
<evidence type="ECO:0000313" key="2">
    <source>
        <dbReference type="Proteomes" id="UP001523216"/>
    </source>
</evidence>
<dbReference type="RefSeq" id="WP_251802312.1">
    <property type="nucleotide sequence ID" value="NZ_JAMQOL010000049.1"/>
</dbReference>
<dbReference type="EMBL" id="JAMQOL010000049">
    <property type="protein sequence ID" value="MCM4082581.1"/>
    <property type="molecule type" value="Genomic_DNA"/>
</dbReference>
<protein>
    <submittedName>
        <fullName evidence="1">Uncharacterized protein</fullName>
    </submittedName>
</protein>
<accession>A0ABT0Y954</accession>
<evidence type="ECO:0000313" key="1">
    <source>
        <dbReference type="EMBL" id="MCM4082581.1"/>
    </source>
</evidence>
<keyword evidence="2" id="KW-1185">Reference proteome</keyword>
<name>A0ABT0Y954_9ACTN</name>
<comment type="caution">
    <text evidence="1">The sequence shown here is derived from an EMBL/GenBank/DDBJ whole genome shotgun (WGS) entry which is preliminary data.</text>
</comment>